<gene>
    <name evidence="1" type="ORF">MGSAQ_001447</name>
</gene>
<reference evidence="1" key="1">
    <citation type="submission" date="2013-11" db="EMBL/GenBank/DDBJ databases">
        <title>Microbial diversity, functional groups and degradation webs in Northern and Southern Mediterranean and Red Sea marine crude oil polluted sites.</title>
        <authorList>
            <person name="Daffonchio D."/>
            <person name="Mapelli F."/>
            <person name="Ferrer M."/>
            <person name="Richter M."/>
            <person name="Cherif A."/>
            <person name="Malkawi H.I."/>
            <person name="Yakimov M.M."/>
            <person name="Abdel-Fattah Y.R."/>
            <person name="Blaghen M."/>
            <person name="Golyshin P.N."/>
            <person name="Kalogerakis N."/>
            <person name="Boon N."/>
            <person name="Magagnini M."/>
            <person name="Fava F."/>
        </authorList>
    </citation>
    <scope>NUCLEOTIDE SEQUENCE</scope>
</reference>
<accession>A0A1B6NUN1</accession>
<sequence length="35" mass="4357">MTIQYFRKYVRLGPVFILQKRIPTFRLKHYLFPVS</sequence>
<dbReference type="EMBL" id="AYSL01000782">
    <property type="protein sequence ID" value="KTF07058.1"/>
    <property type="molecule type" value="Genomic_DNA"/>
</dbReference>
<comment type="caution">
    <text evidence="1">The sequence shown here is derived from an EMBL/GenBank/DDBJ whole genome shotgun (WGS) entry which is preliminary data.</text>
</comment>
<proteinExistence type="predicted"/>
<organism evidence="1">
    <name type="scientific">marine sediment metagenome</name>
    <dbReference type="NCBI Taxonomy" id="412755"/>
    <lineage>
        <taxon>unclassified sequences</taxon>
        <taxon>metagenomes</taxon>
        <taxon>ecological metagenomes</taxon>
    </lineage>
</organism>
<evidence type="ECO:0000313" key="1">
    <source>
        <dbReference type="EMBL" id="KTF07058.1"/>
    </source>
</evidence>
<protein>
    <submittedName>
        <fullName evidence="1">Uncharacterized protein</fullName>
    </submittedName>
</protein>
<name>A0A1B6NUN1_9ZZZZ</name>
<dbReference type="AlphaFoldDB" id="A0A1B6NUN1"/>